<sequence>MERIDRFSKRFDSTLLKATATIKESEIFIDDSVSCDFRAIVVPWYLMDRVVRKVKGTDISAACGSGFPFGFETTETKAYMIKESLRLGPEVRDVDITANISAMKSGDWDYFEREISYLSGLLKDVTCKVIIEVSYLDTVEIEKACSILMKLSYVDFVKTGTGYGSRATTIEDVRTIKRIVGDGKGIKVSGGVKSLSQVEEFMAAGADIFGSSSAIEIYREFSEKYPGRADLA</sequence>
<dbReference type="InterPro" id="IPR002915">
    <property type="entry name" value="DeoC/FbaB/LacD_aldolase"/>
</dbReference>
<reference evidence="4" key="1">
    <citation type="journal article" date="2020" name="mSystems">
        <title>Genome- and Community-Level Interaction Insights into Carbon Utilization and Element Cycling Functions of Hydrothermarchaeota in Hydrothermal Sediment.</title>
        <authorList>
            <person name="Zhou Z."/>
            <person name="Liu Y."/>
            <person name="Xu W."/>
            <person name="Pan J."/>
            <person name="Luo Z.H."/>
            <person name="Li M."/>
        </authorList>
    </citation>
    <scope>NUCLEOTIDE SEQUENCE [LARGE SCALE GENOMIC DNA]</scope>
    <source>
        <strain evidence="4">SpSt-1179</strain>
    </source>
</reference>
<dbReference type="Proteomes" id="UP000886198">
    <property type="component" value="Unassembled WGS sequence"/>
</dbReference>
<dbReference type="EMBL" id="DSBT01000095">
    <property type="protein sequence ID" value="HDP77183.1"/>
    <property type="molecule type" value="Genomic_DNA"/>
</dbReference>
<comment type="caution">
    <text evidence="4">The sequence shown here is derived from an EMBL/GenBank/DDBJ whole genome shotgun (WGS) entry which is preliminary data.</text>
</comment>
<dbReference type="GO" id="GO:0016052">
    <property type="term" value="P:carbohydrate catabolic process"/>
    <property type="evidence" value="ECO:0007669"/>
    <property type="project" value="TreeGrafter"/>
</dbReference>
<keyword evidence="2" id="KW-0704">Schiff base</keyword>
<dbReference type="PIRSF" id="PIRSF001357">
    <property type="entry name" value="DeoC"/>
    <property type="match status" value="1"/>
</dbReference>
<dbReference type="AlphaFoldDB" id="A0A7C1GSK0"/>
<dbReference type="NCBIfam" id="TIGR00126">
    <property type="entry name" value="deoC"/>
    <property type="match status" value="1"/>
</dbReference>
<evidence type="ECO:0000256" key="1">
    <source>
        <dbReference type="ARBA" id="ARBA00022490"/>
    </source>
</evidence>
<organism evidence="4">
    <name type="scientific">Mesotoga infera</name>
    <dbReference type="NCBI Taxonomy" id="1236046"/>
    <lineage>
        <taxon>Bacteria</taxon>
        <taxon>Thermotogati</taxon>
        <taxon>Thermotogota</taxon>
        <taxon>Thermotogae</taxon>
        <taxon>Kosmotogales</taxon>
        <taxon>Kosmotogaceae</taxon>
        <taxon>Mesotoga</taxon>
    </lineage>
</organism>
<protein>
    <recommendedName>
        <fullName evidence="3">Deoxyribose-phosphate aldolase</fullName>
        <ecNumber evidence="3">4.1.2.4</ecNumber>
    </recommendedName>
</protein>
<dbReference type="PANTHER" id="PTHR10889">
    <property type="entry name" value="DEOXYRIBOSE-PHOSPHATE ALDOLASE"/>
    <property type="match status" value="1"/>
</dbReference>
<keyword evidence="1" id="KW-0963">Cytoplasm</keyword>
<dbReference type="GO" id="GO:0009264">
    <property type="term" value="P:deoxyribonucleotide catabolic process"/>
    <property type="evidence" value="ECO:0007669"/>
    <property type="project" value="UniProtKB-UniRule"/>
</dbReference>
<name>A0A7C1GSK0_9BACT</name>
<accession>A0A7C1GSK0</accession>
<evidence type="ECO:0000256" key="3">
    <source>
        <dbReference type="NCBIfam" id="TIGR00126"/>
    </source>
</evidence>
<evidence type="ECO:0000256" key="2">
    <source>
        <dbReference type="ARBA" id="ARBA00023270"/>
    </source>
</evidence>
<dbReference type="PANTHER" id="PTHR10889:SF1">
    <property type="entry name" value="DEOXYRIBOSE-PHOSPHATE ALDOLASE"/>
    <property type="match status" value="1"/>
</dbReference>
<keyword evidence="4" id="KW-0456">Lyase</keyword>
<dbReference type="GO" id="GO:0005737">
    <property type="term" value="C:cytoplasm"/>
    <property type="evidence" value="ECO:0007669"/>
    <property type="project" value="InterPro"/>
</dbReference>
<dbReference type="EC" id="4.1.2.4" evidence="3"/>
<dbReference type="SUPFAM" id="SSF51569">
    <property type="entry name" value="Aldolase"/>
    <property type="match status" value="1"/>
</dbReference>
<dbReference type="Gene3D" id="3.20.20.70">
    <property type="entry name" value="Aldolase class I"/>
    <property type="match status" value="1"/>
</dbReference>
<dbReference type="SMART" id="SM01133">
    <property type="entry name" value="DeoC"/>
    <property type="match status" value="1"/>
</dbReference>
<dbReference type="InterPro" id="IPR011343">
    <property type="entry name" value="DeoC"/>
</dbReference>
<dbReference type="GO" id="GO:0004139">
    <property type="term" value="F:deoxyribose-phosphate aldolase activity"/>
    <property type="evidence" value="ECO:0007669"/>
    <property type="project" value="UniProtKB-UniRule"/>
</dbReference>
<gene>
    <name evidence="4" type="primary">deoC</name>
    <name evidence="4" type="ORF">ENN47_03170</name>
</gene>
<dbReference type="InterPro" id="IPR013785">
    <property type="entry name" value="Aldolase_TIM"/>
</dbReference>
<evidence type="ECO:0000313" key="4">
    <source>
        <dbReference type="EMBL" id="HDP77183.1"/>
    </source>
</evidence>
<proteinExistence type="predicted"/>